<dbReference type="Proteomes" id="UP000652219">
    <property type="component" value="Unassembled WGS sequence"/>
</dbReference>
<dbReference type="EMBL" id="WIGN01000017">
    <property type="protein sequence ID" value="KAF6818102.1"/>
    <property type="molecule type" value="Genomic_DNA"/>
</dbReference>
<protein>
    <submittedName>
        <fullName evidence="1">Orf21 protein</fullName>
    </submittedName>
</protein>
<gene>
    <name evidence="1" type="ORF">CSOJ01_01983</name>
</gene>
<sequence length="210" mass="22538">MVLKRKRSNSELVTAFTSPARSDSSIESFDFPLSSSLAFPRAFATPSHVSGRTMKRFRDNRPSEEEVHQRTLNILYSAQQQPEQIPVEAFPSPAPEAPVARGTQKSLHSFWNIRSSAPQISAASAPAVDQAALQPSSCEDCGAGLGPSDGSMEVDGVEVEGSCGACGRHVCSYCSITNLGEQRRCLRCAGSRSWAPATTGSGWPASMRIF</sequence>
<reference evidence="1 2" key="1">
    <citation type="journal article" date="2020" name="Phytopathology">
        <title>Genome Sequence Resources of Colletotrichum truncatum, C. plurivorum, C. musicola, and C. sojae: Four Species Pathogenic to Soybean (Glycine max).</title>
        <authorList>
            <person name="Rogerio F."/>
            <person name="Boufleur T.R."/>
            <person name="Ciampi-Guillardi M."/>
            <person name="Sukno S.A."/>
            <person name="Thon M.R."/>
            <person name="Massola Junior N.S."/>
            <person name="Baroncelli R."/>
        </authorList>
    </citation>
    <scope>NUCLEOTIDE SEQUENCE [LARGE SCALE GENOMIC DNA]</scope>
    <source>
        <strain evidence="1 2">LFN0009</strain>
    </source>
</reference>
<accession>A0A8H6N2N5</accession>
<evidence type="ECO:0000313" key="2">
    <source>
        <dbReference type="Proteomes" id="UP000652219"/>
    </source>
</evidence>
<keyword evidence="2" id="KW-1185">Reference proteome</keyword>
<dbReference type="AlphaFoldDB" id="A0A8H6N2N5"/>
<organism evidence="1 2">
    <name type="scientific">Colletotrichum sojae</name>
    <dbReference type="NCBI Taxonomy" id="2175907"/>
    <lineage>
        <taxon>Eukaryota</taxon>
        <taxon>Fungi</taxon>
        <taxon>Dikarya</taxon>
        <taxon>Ascomycota</taxon>
        <taxon>Pezizomycotina</taxon>
        <taxon>Sordariomycetes</taxon>
        <taxon>Hypocreomycetidae</taxon>
        <taxon>Glomerellales</taxon>
        <taxon>Glomerellaceae</taxon>
        <taxon>Colletotrichum</taxon>
        <taxon>Colletotrichum orchidearum species complex</taxon>
    </lineage>
</organism>
<name>A0A8H6N2N5_9PEZI</name>
<proteinExistence type="predicted"/>
<comment type="caution">
    <text evidence="1">The sequence shown here is derived from an EMBL/GenBank/DDBJ whole genome shotgun (WGS) entry which is preliminary data.</text>
</comment>
<evidence type="ECO:0000313" key="1">
    <source>
        <dbReference type="EMBL" id="KAF6818102.1"/>
    </source>
</evidence>